<dbReference type="InterPro" id="IPR002818">
    <property type="entry name" value="DJ-1/PfpI"/>
</dbReference>
<evidence type="ECO:0000313" key="7">
    <source>
        <dbReference type="Proteomes" id="UP001219537"/>
    </source>
</evidence>
<dbReference type="Gene3D" id="3.40.50.880">
    <property type="match status" value="1"/>
</dbReference>
<keyword evidence="4" id="KW-0732">Signal</keyword>
<dbReference type="EMBL" id="CP117988">
    <property type="protein sequence ID" value="WDG08975.1"/>
    <property type="molecule type" value="Genomic_DNA"/>
</dbReference>
<dbReference type="CDD" id="cd03141">
    <property type="entry name" value="GATase1_Hsp31_like"/>
    <property type="match status" value="1"/>
</dbReference>
<feature type="signal peptide" evidence="4">
    <location>
        <begin position="1"/>
        <end position="32"/>
    </location>
</feature>
<name>A0AAQ3B1G9_9VIBR</name>
<organism evidence="6 7">
    <name type="scientific">Vibrio campbellii</name>
    <dbReference type="NCBI Taxonomy" id="680"/>
    <lineage>
        <taxon>Bacteria</taxon>
        <taxon>Pseudomonadati</taxon>
        <taxon>Pseudomonadota</taxon>
        <taxon>Gammaproteobacteria</taxon>
        <taxon>Vibrionales</taxon>
        <taxon>Vibrionaceae</taxon>
        <taxon>Vibrio</taxon>
    </lineage>
</organism>
<accession>A0AAQ3B1G9</accession>
<sequence>MIKFKEEKVMKHFKVIFLLLMALIVSTQSAYAGTTLKVDTGNKQKRVLLVMSSYDDMGISGKQTGTWFTELAAPYYILTEAGFEVVLASPEGGEAPIDLLSMKTPFTTEYTDRFLNDPVAMFAAKRTRKLRNIDYNTFDAVFVPGGYGLLTDLASDQHLHKLIRDFYETGRPIAMVCHAPAILRDVKLTNGKFLVDGVNLTGFKDAEDAEIELDKHLLFSLEQDLKLRGAKYHSVKNWAPNVVVDGPLMTGQSPASASPLAETLAKALAK</sequence>
<dbReference type="InterPro" id="IPR029062">
    <property type="entry name" value="Class_I_gatase-like"/>
</dbReference>
<evidence type="ECO:0000313" key="6">
    <source>
        <dbReference type="EMBL" id="WDG08975.1"/>
    </source>
</evidence>
<evidence type="ECO:0000256" key="1">
    <source>
        <dbReference type="ARBA" id="ARBA00023016"/>
    </source>
</evidence>
<keyword evidence="1" id="KW-0346">Stress response</keyword>
<gene>
    <name evidence="6" type="ORF">PUN50_03635</name>
</gene>
<comment type="similarity">
    <text evidence="3">Belongs to the peptidase C56 family. HSP31-like subfamily.</text>
</comment>
<keyword evidence="2" id="KW-0456">Lyase</keyword>
<dbReference type="Proteomes" id="UP001219537">
    <property type="component" value="Chromosome 1"/>
</dbReference>
<feature type="chain" id="PRO_5042999417" evidence="4">
    <location>
        <begin position="33"/>
        <end position="270"/>
    </location>
</feature>
<dbReference type="Pfam" id="PF01965">
    <property type="entry name" value="DJ-1_PfpI"/>
    <property type="match status" value="1"/>
</dbReference>
<keyword evidence="6" id="KW-0315">Glutamine amidotransferase</keyword>
<reference evidence="6" key="1">
    <citation type="submission" date="2023-02" db="EMBL/GenBank/DDBJ databases">
        <title>Isolation, identification, and genome analysis of Vibrio campbellii in the Penaeus vannamei larvae stage.</title>
        <authorList>
            <person name="Huang T."/>
            <person name="Zhang B."/>
        </authorList>
    </citation>
    <scope>NUCLEOTIDE SEQUENCE</scope>
    <source>
        <strain evidence="6">20220413_1</strain>
    </source>
</reference>
<dbReference type="SUPFAM" id="SSF52317">
    <property type="entry name" value="Class I glutamine amidotransferase-like"/>
    <property type="match status" value="1"/>
</dbReference>
<feature type="domain" description="DJ-1/PfpI" evidence="5">
    <location>
        <begin position="69"/>
        <end position="266"/>
    </location>
</feature>
<dbReference type="GO" id="GO:0019172">
    <property type="term" value="F:glyoxalase III activity"/>
    <property type="evidence" value="ECO:0007669"/>
    <property type="project" value="TreeGrafter"/>
</dbReference>
<dbReference type="GO" id="GO:0019243">
    <property type="term" value="P:methylglyoxal catabolic process to D-lactate via S-lactoyl-glutathione"/>
    <property type="evidence" value="ECO:0007669"/>
    <property type="project" value="TreeGrafter"/>
</dbReference>
<protein>
    <submittedName>
        <fullName evidence="6">Type 1 glutamine amidotransferase domain-containing protein</fullName>
    </submittedName>
</protein>
<dbReference type="PANTHER" id="PTHR48094:SF11">
    <property type="entry name" value="GLUTATHIONE-INDEPENDENT GLYOXALASE HSP31-RELATED"/>
    <property type="match status" value="1"/>
</dbReference>
<dbReference type="InterPro" id="IPR050325">
    <property type="entry name" value="Prot/Nucl_acid_deglycase"/>
</dbReference>
<evidence type="ECO:0000259" key="5">
    <source>
        <dbReference type="Pfam" id="PF01965"/>
    </source>
</evidence>
<evidence type="ECO:0000256" key="3">
    <source>
        <dbReference type="ARBA" id="ARBA00038493"/>
    </source>
</evidence>
<evidence type="ECO:0000256" key="4">
    <source>
        <dbReference type="SAM" id="SignalP"/>
    </source>
</evidence>
<evidence type="ECO:0000256" key="2">
    <source>
        <dbReference type="ARBA" id="ARBA00023239"/>
    </source>
</evidence>
<proteinExistence type="inferred from homology"/>
<dbReference type="AlphaFoldDB" id="A0AAQ3B1G9"/>
<dbReference type="GO" id="GO:0005737">
    <property type="term" value="C:cytoplasm"/>
    <property type="evidence" value="ECO:0007669"/>
    <property type="project" value="TreeGrafter"/>
</dbReference>
<dbReference type="RefSeq" id="WP_274290885.1">
    <property type="nucleotide sequence ID" value="NZ_CP117988.1"/>
</dbReference>
<dbReference type="PANTHER" id="PTHR48094">
    <property type="entry name" value="PROTEIN/NUCLEIC ACID DEGLYCASE DJ-1-RELATED"/>
    <property type="match status" value="1"/>
</dbReference>